<sequence length="192" mass="21057">MTSPYEAVSNESIARFIAENPMAWIVPAADPSAAFLMPLLLEVDANGSPTTFLGHLPRSAPATSRLLEQPDAVVLFLGPNAYIQPSWISKPGWAPTWNFVSLKAAGTINMDSSLSAEAVTRLVDHMEGMTASGWTVDKIGPRFDDLLKHIMGFRIRIDTLTPRFKVGQDESPQSQREIRSALAGHPLVKWMD</sequence>
<name>A0A059FTT5_9PROT</name>
<proteinExistence type="predicted"/>
<dbReference type="InterPro" id="IPR012349">
    <property type="entry name" value="Split_barrel_FMN-bd"/>
</dbReference>
<dbReference type="PANTHER" id="PTHR35802">
    <property type="entry name" value="PROTEASE SYNTHASE AND SPORULATION PROTEIN PAI 2"/>
    <property type="match status" value="1"/>
</dbReference>
<dbReference type="PATRIC" id="fig|1280950.3.peg.396"/>
<dbReference type="AlphaFoldDB" id="A0A059FTT5"/>
<evidence type="ECO:0008006" key="3">
    <source>
        <dbReference type="Google" id="ProtNLM"/>
    </source>
</evidence>
<evidence type="ECO:0000313" key="1">
    <source>
        <dbReference type="EMBL" id="KCZ94095.1"/>
    </source>
</evidence>
<comment type="caution">
    <text evidence="1">The sequence shown here is derived from an EMBL/GenBank/DDBJ whole genome shotgun (WGS) entry which is preliminary data.</text>
</comment>
<dbReference type="Gene3D" id="2.30.110.10">
    <property type="entry name" value="Electron Transport, Fmn-binding Protein, Chain A"/>
    <property type="match status" value="1"/>
</dbReference>
<dbReference type="PANTHER" id="PTHR35802:SF1">
    <property type="entry name" value="PROTEASE SYNTHASE AND SPORULATION PROTEIN PAI 2"/>
    <property type="match status" value="1"/>
</dbReference>
<dbReference type="RefSeq" id="WP_035613008.1">
    <property type="nucleotide sequence ID" value="NZ_ARYK01000001.1"/>
</dbReference>
<keyword evidence="2" id="KW-1185">Reference proteome</keyword>
<dbReference type="STRING" id="1280950.HJO_01930"/>
<dbReference type="Proteomes" id="UP000025171">
    <property type="component" value="Unassembled WGS sequence"/>
</dbReference>
<dbReference type="Pfam" id="PF04299">
    <property type="entry name" value="FMN_bind_2"/>
    <property type="match status" value="1"/>
</dbReference>
<evidence type="ECO:0000313" key="2">
    <source>
        <dbReference type="Proteomes" id="UP000025171"/>
    </source>
</evidence>
<dbReference type="InterPro" id="IPR007396">
    <property type="entry name" value="TR_PAI2-type"/>
</dbReference>
<dbReference type="SUPFAM" id="SSF50475">
    <property type="entry name" value="FMN-binding split barrel"/>
    <property type="match status" value="1"/>
</dbReference>
<dbReference type="eggNOG" id="COG2808">
    <property type="taxonomic scope" value="Bacteria"/>
</dbReference>
<accession>A0A059FTT5</accession>
<gene>
    <name evidence="1" type="ORF">HJO_01930</name>
</gene>
<dbReference type="EMBL" id="ARYK01000001">
    <property type="protein sequence ID" value="KCZ94095.1"/>
    <property type="molecule type" value="Genomic_DNA"/>
</dbReference>
<organism evidence="1 2">
    <name type="scientific">Hyphomonas johnsonii MHS-2</name>
    <dbReference type="NCBI Taxonomy" id="1280950"/>
    <lineage>
        <taxon>Bacteria</taxon>
        <taxon>Pseudomonadati</taxon>
        <taxon>Pseudomonadota</taxon>
        <taxon>Alphaproteobacteria</taxon>
        <taxon>Hyphomonadales</taxon>
        <taxon>Hyphomonadaceae</taxon>
        <taxon>Hyphomonas</taxon>
    </lineage>
</organism>
<reference evidence="1 2" key="1">
    <citation type="journal article" date="2014" name="Antonie Van Leeuwenhoek">
        <title>Hyphomonas beringensis sp. nov. and Hyphomonas chukchiensis sp. nov., isolated from surface seawater of the Bering Sea and Chukchi Sea.</title>
        <authorList>
            <person name="Li C."/>
            <person name="Lai Q."/>
            <person name="Li G."/>
            <person name="Dong C."/>
            <person name="Wang J."/>
            <person name="Liao Y."/>
            <person name="Shao Z."/>
        </authorList>
    </citation>
    <scope>NUCLEOTIDE SEQUENCE [LARGE SCALE GENOMIC DNA]</scope>
    <source>
        <strain evidence="1 2">MHS-2</strain>
    </source>
</reference>
<dbReference type="OrthoDB" id="9794948at2"/>
<protein>
    <recommendedName>
        <fullName evidence="3">Transcriptional regulator</fullName>
    </recommendedName>
</protein>